<evidence type="ECO:0000313" key="2">
    <source>
        <dbReference type="Proteomes" id="UP001189429"/>
    </source>
</evidence>
<dbReference type="EMBL" id="CAUYUJ010006889">
    <property type="protein sequence ID" value="CAK0818945.1"/>
    <property type="molecule type" value="Genomic_DNA"/>
</dbReference>
<comment type="caution">
    <text evidence="1">The sequence shown here is derived from an EMBL/GenBank/DDBJ whole genome shotgun (WGS) entry which is preliminary data.</text>
</comment>
<gene>
    <name evidence="1" type="ORF">PCOR1329_LOCUS21063</name>
</gene>
<protein>
    <submittedName>
        <fullName evidence="1">Uncharacterized protein</fullName>
    </submittedName>
</protein>
<keyword evidence="2" id="KW-1185">Reference proteome</keyword>
<evidence type="ECO:0000313" key="1">
    <source>
        <dbReference type="EMBL" id="CAK0818945.1"/>
    </source>
</evidence>
<dbReference type="Proteomes" id="UP001189429">
    <property type="component" value="Unassembled WGS sequence"/>
</dbReference>
<reference evidence="1" key="1">
    <citation type="submission" date="2023-10" db="EMBL/GenBank/DDBJ databases">
        <authorList>
            <person name="Chen Y."/>
            <person name="Shah S."/>
            <person name="Dougan E. K."/>
            <person name="Thang M."/>
            <person name="Chan C."/>
        </authorList>
    </citation>
    <scope>NUCLEOTIDE SEQUENCE [LARGE SCALE GENOMIC DNA]</scope>
</reference>
<organism evidence="1 2">
    <name type="scientific">Prorocentrum cordatum</name>
    <dbReference type="NCBI Taxonomy" id="2364126"/>
    <lineage>
        <taxon>Eukaryota</taxon>
        <taxon>Sar</taxon>
        <taxon>Alveolata</taxon>
        <taxon>Dinophyceae</taxon>
        <taxon>Prorocentrales</taxon>
        <taxon>Prorocentraceae</taxon>
        <taxon>Prorocentrum</taxon>
    </lineage>
</organism>
<accession>A0ABN9RQ20</accession>
<name>A0ABN9RQ20_9DINO</name>
<sequence length="299" mass="33001">MVERPASGQLSALETLAVRPGTEEQYRRILQEFVAFCSANHLDWKSLGQLGEVTTRFLNYQFAQGAPASQGSLLLASLAHFLPGLQGSWKARLPRATRRSVAWQRRVPAMTRVPLPYCAAVALAGLLAISGRRRMAMWILLSFSCYLKPFEAQGLRGVSLVRPAAEAGRPGKTGLFNESVVIDLDLHLWSLLSALKDVVGPEQSLWDFTLPALREQFKAFAGLLKLGALSPTLCALRYAKEAYLQEAMTRVPDWVFTFGRVVHANLQQIVELGPGVRHHPRVWQLLPALVQALIATGLP</sequence>
<proteinExistence type="predicted"/>